<feature type="coiled-coil region" evidence="2">
    <location>
        <begin position="45"/>
        <end position="211"/>
    </location>
</feature>
<dbReference type="Proteomes" id="UP000232145">
    <property type="component" value="Unassembled WGS sequence"/>
</dbReference>
<dbReference type="EMBL" id="NPDX01000001">
    <property type="protein sequence ID" value="PJZ86118.1"/>
    <property type="molecule type" value="Genomic_DNA"/>
</dbReference>
<dbReference type="PANTHER" id="PTHR30329">
    <property type="entry name" value="STATOR ELEMENT OF FLAGELLAR MOTOR COMPLEX"/>
    <property type="match status" value="1"/>
</dbReference>
<dbReference type="Gene3D" id="3.30.1330.60">
    <property type="entry name" value="OmpA-like domain"/>
    <property type="match status" value="1"/>
</dbReference>
<comment type="caution">
    <text evidence="5">The sequence shown here is derived from an EMBL/GenBank/DDBJ whole genome shotgun (WGS) entry which is preliminary data.</text>
</comment>
<gene>
    <name evidence="5" type="ORF">CH364_08090</name>
</gene>
<keyword evidence="3" id="KW-0732">Signal</keyword>
<dbReference type="SUPFAM" id="SSF103088">
    <property type="entry name" value="OmpA-like"/>
    <property type="match status" value="1"/>
</dbReference>
<proteinExistence type="predicted"/>
<dbReference type="OrthoDB" id="9815217at2"/>
<evidence type="ECO:0000313" key="5">
    <source>
        <dbReference type="EMBL" id="PJZ86118.1"/>
    </source>
</evidence>
<evidence type="ECO:0000256" key="1">
    <source>
        <dbReference type="PROSITE-ProRule" id="PRU00473"/>
    </source>
</evidence>
<keyword evidence="1" id="KW-0472">Membrane</keyword>
<dbReference type="Pfam" id="PF00691">
    <property type="entry name" value="OmpA"/>
    <property type="match status" value="1"/>
</dbReference>
<dbReference type="InterPro" id="IPR050330">
    <property type="entry name" value="Bact_OuterMem_StrucFunc"/>
</dbReference>
<keyword evidence="5" id="KW-0966">Cell projection</keyword>
<dbReference type="RefSeq" id="WP_100743018.1">
    <property type="nucleotide sequence ID" value="NZ_NPDW01000001.1"/>
</dbReference>
<feature type="signal peptide" evidence="3">
    <location>
        <begin position="1"/>
        <end position="24"/>
    </location>
</feature>
<dbReference type="InterPro" id="IPR006665">
    <property type="entry name" value="OmpA-like"/>
</dbReference>
<evidence type="ECO:0000259" key="4">
    <source>
        <dbReference type="PROSITE" id="PS51123"/>
    </source>
</evidence>
<keyword evidence="5" id="KW-0282">Flagellum</keyword>
<feature type="chain" id="PRO_5014605428" evidence="3">
    <location>
        <begin position="25"/>
        <end position="350"/>
    </location>
</feature>
<accession>A0A2N0AP79</accession>
<dbReference type="CDD" id="cd07185">
    <property type="entry name" value="OmpA_C-like"/>
    <property type="match status" value="1"/>
</dbReference>
<sequence>MIRNKFQKLSVSLLISFISFSALSADWVYFPYEYNQIYKEKYALELELADIRKQHQNELNRLEEEKKELQTQNRNLTEDLELEKRNRAKEQDEYSDKMRDYDMRLRSLEKKGTDKERLLADENRKREEKDRADLDAYKKKLEDKERECLQKEQKLRDTYESKIDELKERIRSLEEELANLRKLTKEQKRELERLAEQTKEFEEKLAKEITSGQIRLKRFHNKLIINIDDKISFDSGSSELKPAILPAIEKIRDILASYPENYIVVEGHTDNVPIKTKFRNNWHLSSERALSVLEYMLQNKNLNPKNFSSAGYGEFQPIVPNTSKENKALNRRVDIVVVPRATGSLNTNNE</sequence>
<dbReference type="GO" id="GO:0016020">
    <property type="term" value="C:membrane"/>
    <property type="evidence" value="ECO:0007669"/>
    <property type="project" value="UniProtKB-UniRule"/>
</dbReference>
<dbReference type="PANTHER" id="PTHR30329:SF21">
    <property type="entry name" value="LIPOPROTEIN YIAD-RELATED"/>
    <property type="match status" value="1"/>
</dbReference>
<evidence type="ECO:0000313" key="6">
    <source>
        <dbReference type="Proteomes" id="UP000232145"/>
    </source>
</evidence>
<keyword evidence="2" id="KW-0175">Coiled coil</keyword>
<reference evidence="5 6" key="1">
    <citation type="submission" date="2017-07" db="EMBL/GenBank/DDBJ databases">
        <title>Leptospira spp. isolated from tropical soils.</title>
        <authorList>
            <person name="Thibeaux R."/>
            <person name="Iraola G."/>
            <person name="Ferres I."/>
            <person name="Bierque E."/>
            <person name="Girault D."/>
            <person name="Soupe-Gilbert M.-E."/>
            <person name="Picardeau M."/>
            <person name="Goarant C."/>
        </authorList>
    </citation>
    <scope>NUCLEOTIDE SEQUENCE [LARGE SCALE GENOMIC DNA]</scope>
    <source>
        <strain evidence="5 6">FH2-B-A1</strain>
    </source>
</reference>
<protein>
    <submittedName>
        <fullName evidence="5">Endoflagellar motor protein</fullName>
    </submittedName>
</protein>
<evidence type="ECO:0000256" key="2">
    <source>
        <dbReference type="SAM" id="Coils"/>
    </source>
</evidence>
<dbReference type="PROSITE" id="PS51123">
    <property type="entry name" value="OMPA_2"/>
    <property type="match status" value="1"/>
</dbReference>
<organism evidence="5 6">
    <name type="scientific">Leptospira harrisiae</name>
    <dbReference type="NCBI Taxonomy" id="2023189"/>
    <lineage>
        <taxon>Bacteria</taxon>
        <taxon>Pseudomonadati</taxon>
        <taxon>Spirochaetota</taxon>
        <taxon>Spirochaetia</taxon>
        <taxon>Leptospirales</taxon>
        <taxon>Leptospiraceae</taxon>
        <taxon>Leptospira</taxon>
    </lineage>
</organism>
<evidence type="ECO:0000256" key="3">
    <source>
        <dbReference type="SAM" id="SignalP"/>
    </source>
</evidence>
<feature type="domain" description="OmpA-like" evidence="4">
    <location>
        <begin position="220"/>
        <end position="341"/>
    </location>
</feature>
<name>A0A2N0AP79_9LEPT</name>
<keyword evidence="6" id="KW-1185">Reference proteome</keyword>
<keyword evidence="5" id="KW-0969">Cilium</keyword>
<dbReference type="InterPro" id="IPR036737">
    <property type="entry name" value="OmpA-like_sf"/>
</dbReference>
<dbReference type="AlphaFoldDB" id="A0A2N0AP79"/>